<organism evidence="2 3">
    <name type="scientific">Sphaeroforma arctica JP610</name>
    <dbReference type="NCBI Taxonomy" id="667725"/>
    <lineage>
        <taxon>Eukaryota</taxon>
        <taxon>Ichthyosporea</taxon>
        <taxon>Ichthyophonida</taxon>
        <taxon>Sphaeroforma</taxon>
    </lineage>
</organism>
<dbReference type="GeneID" id="25910465"/>
<feature type="region of interest" description="Disordered" evidence="1">
    <location>
        <begin position="444"/>
        <end position="468"/>
    </location>
</feature>
<evidence type="ECO:0000256" key="1">
    <source>
        <dbReference type="SAM" id="MobiDB-lite"/>
    </source>
</evidence>
<gene>
    <name evidence="2" type="ORF">SARC_09961</name>
</gene>
<dbReference type="AlphaFoldDB" id="A0A0L0FLD2"/>
<feature type="region of interest" description="Disordered" evidence="1">
    <location>
        <begin position="21"/>
        <end position="137"/>
    </location>
</feature>
<name>A0A0L0FLD2_9EUKA</name>
<dbReference type="EMBL" id="KQ242690">
    <property type="protein sequence ID" value="KNC77579.1"/>
    <property type="molecule type" value="Genomic_DNA"/>
</dbReference>
<feature type="compositionally biased region" description="Basic and acidic residues" evidence="1">
    <location>
        <begin position="48"/>
        <end position="68"/>
    </location>
</feature>
<sequence length="700" mass="77106">MRNPTIAYPFAQCKAELKDITTERPLKNSTSNNIVSPIAVESASRPHVFADNRARNANDKKDPIEAKPRPSHGIISDSKSSSADRIVPRVKPRPPNSKNEVPYDFMMRTQSTKHSNVLQTRSGSQVPRVSDGDTEGSVEGSILIYPLDARSRMKISDTPHCTTFSLAKDCTPENSVRLKSAPAVTKSPSHPIPQPRPQTLTFRVAQEKPGSAGTYTQSPSCKGLQIVKCSKSEEEKPGPAGAYTQVSSSRGLQTLKCSKSEEVRVVSDVKGSYTRSNSWTRPPAHFGPTSGHSVTTHYQSGLTHTSYTRRNSNPSRYLQHLQSALVPNHGINPSVSANGVKNGATPNYSICDFRDGKKSYGRDPRWIQQRQVSAPSITRCQTIGAQYQSEGSALRQIPRNWPESPSSRIAQRLAVTSALKRELTTTSTSEPMIKFVDKVPGSSIKSQLRSENEYQHGENSYQTDDDSYQIGDKGYKPNKILYPSSGKKNQSEVFASAGCRAMNDRRGCGNHTNGLFRRESKPHMRSSAGQNSSLIDLSELRDVLSPLNAADRDLTRSMGSILDRKNHSVYTAPTRSTMATTRQTRQHAAQLKAKSDAQYKPDKQPKYEQATGYARPMYAMNGNASILTKRSRSRSVDGHFVSNTHRLGSQPQTVNMNYTTVPLTNASPIKARNKLSLSATGTDIVNGQDKLSMSKFTSWK</sequence>
<proteinExistence type="predicted"/>
<feature type="region of interest" description="Disordered" evidence="1">
    <location>
        <begin position="273"/>
        <end position="312"/>
    </location>
</feature>
<feature type="compositionally biased region" description="Low complexity" evidence="1">
    <location>
        <begin position="71"/>
        <end position="81"/>
    </location>
</feature>
<protein>
    <submittedName>
        <fullName evidence="2">Uncharacterized protein</fullName>
    </submittedName>
</protein>
<keyword evidence="3" id="KW-1185">Reference proteome</keyword>
<dbReference type="RefSeq" id="XP_014151481.1">
    <property type="nucleotide sequence ID" value="XM_014296006.1"/>
</dbReference>
<dbReference type="Proteomes" id="UP000054560">
    <property type="component" value="Unassembled WGS sequence"/>
</dbReference>
<evidence type="ECO:0000313" key="3">
    <source>
        <dbReference type="Proteomes" id="UP000054560"/>
    </source>
</evidence>
<feature type="compositionally biased region" description="Polar residues" evidence="1">
    <location>
        <begin position="108"/>
        <end position="127"/>
    </location>
</feature>
<accession>A0A0L0FLD2</accession>
<feature type="compositionally biased region" description="Polar residues" evidence="1">
    <location>
        <begin position="290"/>
        <end position="312"/>
    </location>
</feature>
<evidence type="ECO:0000313" key="2">
    <source>
        <dbReference type="EMBL" id="KNC77579.1"/>
    </source>
</evidence>
<reference evidence="2 3" key="1">
    <citation type="submission" date="2011-02" db="EMBL/GenBank/DDBJ databases">
        <title>The Genome Sequence of Sphaeroforma arctica JP610.</title>
        <authorList>
            <consortium name="The Broad Institute Genome Sequencing Platform"/>
            <person name="Russ C."/>
            <person name="Cuomo C."/>
            <person name="Young S.K."/>
            <person name="Zeng Q."/>
            <person name="Gargeya S."/>
            <person name="Alvarado L."/>
            <person name="Berlin A."/>
            <person name="Chapman S.B."/>
            <person name="Chen Z."/>
            <person name="Freedman E."/>
            <person name="Gellesch M."/>
            <person name="Goldberg J."/>
            <person name="Griggs A."/>
            <person name="Gujja S."/>
            <person name="Heilman E."/>
            <person name="Heiman D."/>
            <person name="Howarth C."/>
            <person name="Mehta T."/>
            <person name="Neiman D."/>
            <person name="Pearson M."/>
            <person name="Roberts A."/>
            <person name="Saif S."/>
            <person name="Shea T."/>
            <person name="Shenoy N."/>
            <person name="Sisk P."/>
            <person name="Stolte C."/>
            <person name="Sykes S."/>
            <person name="White J."/>
            <person name="Yandava C."/>
            <person name="Burger G."/>
            <person name="Gray M.W."/>
            <person name="Holland P.W.H."/>
            <person name="King N."/>
            <person name="Lang F.B.F."/>
            <person name="Roger A.J."/>
            <person name="Ruiz-Trillo I."/>
            <person name="Haas B."/>
            <person name="Nusbaum C."/>
            <person name="Birren B."/>
        </authorList>
    </citation>
    <scope>NUCLEOTIDE SEQUENCE [LARGE SCALE GENOMIC DNA]</scope>
    <source>
        <strain evidence="2 3">JP610</strain>
    </source>
</reference>